<organism evidence="1 2">
    <name type="scientific">Monosporascus ibericus</name>
    <dbReference type="NCBI Taxonomy" id="155417"/>
    <lineage>
        <taxon>Eukaryota</taxon>
        <taxon>Fungi</taxon>
        <taxon>Dikarya</taxon>
        <taxon>Ascomycota</taxon>
        <taxon>Pezizomycotina</taxon>
        <taxon>Sordariomycetes</taxon>
        <taxon>Xylariomycetidae</taxon>
        <taxon>Xylariales</taxon>
        <taxon>Xylariales incertae sedis</taxon>
        <taxon>Monosporascus</taxon>
    </lineage>
</organism>
<dbReference type="Proteomes" id="UP000293360">
    <property type="component" value="Unassembled WGS sequence"/>
</dbReference>
<accession>A0A4Q4TB89</accession>
<dbReference type="AlphaFoldDB" id="A0A4Q4TB89"/>
<evidence type="ECO:0000313" key="2">
    <source>
        <dbReference type="Proteomes" id="UP000293360"/>
    </source>
</evidence>
<evidence type="ECO:0000313" key="1">
    <source>
        <dbReference type="EMBL" id="RYP03896.1"/>
    </source>
</evidence>
<dbReference type="EMBL" id="QJNU01000237">
    <property type="protein sequence ID" value="RYP03896.1"/>
    <property type="molecule type" value="Genomic_DNA"/>
</dbReference>
<protein>
    <submittedName>
        <fullName evidence="1">Uncharacterized protein</fullName>
    </submittedName>
</protein>
<proteinExistence type="predicted"/>
<keyword evidence="2" id="KW-1185">Reference proteome</keyword>
<comment type="caution">
    <text evidence="1">The sequence shown here is derived from an EMBL/GenBank/DDBJ whole genome shotgun (WGS) entry which is preliminary data.</text>
</comment>
<reference evidence="1 2" key="1">
    <citation type="submission" date="2018-06" db="EMBL/GenBank/DDBJ databases">
        <title>Complete Genomes of Monosporascus.</title>
        <authorList>
            <person name="Robinson A.J."/>
            <person name="Natvig D.O."/>
        </authorList>
    </citation>
    <scope>NUCLEOTIDE SEQUENCE [LARGE SCALE GENOMIC DNA]</scope>
    <source>
        <strain evidence="1 2">CBS 110550</strain>
    </source>
</reference>
<name>A0A4Q4TB89_9PEZI</name>
<sequence>MEDYTRMGSREVPMDNLKSHPAVEAGLSDDLRERGRRVDGLCAHNWHANGVFVNLKVAEGDWGKLQMHLLLFRLMKDLASAAAASGNVTLARPLRRRHGMWDVPLPDRYYPHAYVVAATVYKDSKPIISGTRK</sequence>
<gene>
    <name evidence="1" type="ORF">DL764_004812</name>
</gene>